<name>A0AAD7LLH1_QUISA</name>
<dbReference type="Gene3D" id="3.10.10.10">
    <property type="entry name" value="HIV Type 1 Reverse Transcriptase, subunit A, domain 1"/>
    <property type="match status" value="1"/>
</dbReference>
<reference evidence="2" key="1">
    <citation type="journal article" date="2023" name="Science">
        <title>Elucidation of the pathway for biosynthesis of saponin adjuvants from the soapbark tree.</title>
        <authorList>
            <person name="Reed J."/>
            <person name="Orme A."/>
            <person name="El-Demerdash A."/>
            <person name="Owen C."/>
            <person name="Martin L.B.B."/>
            <person name="Misra R.C."/>
            <person name="Kikuchi S."/>
            <person name="Rejzek M."/>
            <person name="Martin A.C."/>
            <person name="Harkess A."/>
            <person name="Leebens-Mack J."/>
            <person name="Louveau T."/>
            <person name="Stephenson M.J."/>
            <person name="Osbourn A."/>
        </authorList>
    </citation>
    <scope>NUCLEOTIDE SEQUENCE</scope>
    <source>
        <strain evidence="2">S10</strain>
    </source>
</reference>
<dbReference type="Proteomes" id="UP001163823">
    <property type="component" value="Chromosome 8"/>
</dbReference>
<comment type="caution">
    <text evidence="2">The sequence shown here is derived from an EMBL/GenBank/DDBJ whole genome shotgun (WGS) entry which is preliminary data.</text>
</comment>
<dbReference type="InterPro" id="IPR043502">
    <property type="entry name" value="DNA/RNA_pol_sf"/>
</dbReference>
<dbReference type="PROSITE" id="PS50878">
    <property type="entry name" value="RT_POL"/>
    <property type="match status" value="1"/>
</dbReference>
<evidence type="ECO:0000259" key="1">
    <source>
        <dbReference type="PROSITE" id="PS50878"/>
    </source>
</evidence>
<dbReference type="EMBL" id="JARAOO010000008">
    <property type="protein sequence ID" value="KAJ7959476.1"/>
    <property type="molecule type" value="Genomic_DNA"/>
</dbReference>
<dbReference type="AlphaFoldDB" id="A0AAD7LLH1"/>
<protein>
    <submittedName>
        <fullName evidence="2">Transposon Ty3-G Gag-Pol polyprotein</fullName>
    </submittedName>
</protein>
<dbReference type="KEGG" id="qsa:O6P43_020047"/>
<dbReference type="InterPro" id="IPR000477">
    <property type="entry name" value="RT_dom"/>
</dbReference>
<accession>A0AAD7LLH1</accession>
<keyword evidence="3" id="KW-1185">Reference proteome</keyword>
<dbReference type="Gene3D" id="3.30.70.270">
    <property type="match status" value="1"/>
</dbReference>
<proteinExistence type="predicted"/>
<evidence type="ECO:0000313" key="3">
    <source>
        <dbReference type="Proteomes" id="UP001163823"/>
    </source>
</evidence>
<gene>
    <name evidence="2" type="ORF">O6P43_020047</name>
</gene>
<dbReference type="InterPro" id="IPR043128">
    <property type="entry name" value="Rev_trsase/Diguanyl_cyclase"/>
</dbReference>
<dbReference type="CDD" id="cd01647">
    <property type="entry name" value="RT_LTR"/>
    <property type="match status" value="1"/>
</dbReference>
<sequence length="114" mass="13413">MNEGDVRKLTFRTHSGHYKYLVMPFSLTDARSTFQTLMTKIFRPFPRKLTLVFIDDILIYSKDLKQHIQHLQMTFEVLQQNTFFVKQSKCSFRVKEVEYLGHIIIGDGVVADPK</sequence>
<dbReference type="FunFam" id="3.30.70.270:FF:000003">
    <property type="entry name" value="Transposon Ty3-G Gag-Pol polyprotein"/>
    <property type="match status" value="1"/>
</dbReference>
<dbReference type="PANTHER" id="PTHR24559">
    <property type="entry name" value="TRANSPOSON TY3-I GAG-POL POLYPROTEIN"/>
    <property type="match status" value="1"/>
</dbReference>
<dbReference type="SUPFAM" id="SSF56672">
    <property type="entry name" value="DNA/RNA polymerases"/>
    <property type="match status" value="1"/>
</dbReference>
<evidence type="ECO:0000313" key="2">
    <source>
        <dbReference type="EMBL" id="KAJ7959476.1"/>
    </source>
</evidence>
<organism evidence="2 3">
    <name type="scientific">Quillaja saponaria</name>
    <name type="common">Soap bark tree</name>
    <dbReference type="NCBI Taxonomy" id="32244"/>
    <lineage>
        <taxon>Eukaryota</taxon>
        <taxon>Viridiplantae</taxon>
        <taxon>Streptophyta</taxon>
        <taxon>Embryophyta</taxon>
        <taxon>Tracheophyta</taxon>
        <taxon>Spermatophyta</taxon>
        <taxon>Magnoliopsida</taxon>
        <taxon>eudicotyledons</taxon>
        <taxon>Gunneridae</taxon>
        <taxon>Pentapetalae</taxon>
        <taxon>rosids</taxon>
        <taxon>fabids</taxon>
        <taxon>Fabales</taxon>
        <taxon>Quillajaceae</taxon>
        <taxon>Quillaja</taxon>
    </lineage>
</organism>
<dbReference type="PANTHER" id="PTHR24559:SF450">
    <property type="entry name" value="RNA-DIRECTED DNA POLYMERASE HOMOLOG"/>
    <property type="match status" value="1"/>
</dbReference>
<dbReference type="InterPro" id="IPR053134">
    <property type="entry name" value="RNA-dir_DNA_polymerase"/>
</dbReference>
<feature type="domain" description="Reverse transcriptase" evidence="1">
    <location>
        <begin position="1"/>
        <end position="104"/>
    </location>
</feature>
<dbReference type="Pfam" id="PF00078">
    <property type="entry name" value="RVT_1"/>
    <property type="match status" value="1"/>
</dbReference>